<keyword evidence="3" id="KW-1185">Reference proteome</keyword>
<accession>A0A3N4HDR5</accession>
<reference evidence="2 3" key="1">
    <citation type="journal article" date="2018" name="Nat. Ecol. Evol.">
        <title>Pezizomycetes genomes reveal the molecular basis of ectomycorrhizal truffle lifestyle.</title>
        <authorList>
            <person name="Murat C."/>
            <person name="Payen T."/>
            <person name="Noel B."/>
            <person name="Kuo A."/>
            <person name="Morin E."/>
            <person name="Chen J."/>
            <person name="Kohler A."/>
            <person name="Krizsan K."/>
            <person name="Balestrini R."/>
            <person name="Da Silva C."/>
            <person name="Montanini B."/>
            <person name="Hainaut M."/>
            <person name="Levati E."/>
            <person name="Barry K.W."/>
            <person name="Belfiori B."/>
            <person name="Cichocki N."/>
            <person name="Clum A."/>
            <person name="Dockter R.B."/>
            <person name="Fauchery L."/>
            <person name="Guy J."/>
            <person name="Iotti M."/>
            <person name="Le Tacon F."/>
            <person name="Lindquist E.A."/>
            <person name="Lipzen A."/>
            <person name="Malagnac F."/>
            <person name="Mello A."/>
            <person name="Molinier V."/>
            <person name="Miyauchi S."/>
            <person name="Poulain J."/>
            <person name="Riccioni C."/>
            <person name="Rubini A."/>
            <person name="Sitrit Y."/>
            <person name="Splivallo R."/>
            <person name="Traeger S."/>
            <person name="Wang M."/>
            <person name="Zifcakova L."/>
            <person name="Wipf D."/>
            <person name="Zambonelli A."/>
            <person name="Paolocci F."/>
            <person name="Nowrousian M."/>
            <person name="Ottonello S."/>
            <person name="Baldrian P."/>
            <person name="Spatafora J.W."/>
            <person name="Henrissat B."/>
            <person name="Nagy L.G."/>
            <person name="Aury J.M."/>
            <person name="Wincker P."/>
            <person name="Grigoriev I.V."/>
            <person name="Bonfante P."/>
            <person name="Martin F.M."/>
        </authorList>
    </citation>
    <scope>NUCLEOTIDE SEQUENCE [LARGE SCALE GENOMIC DNA]</scope>
    <source>
        <strain evidence="2 3">RN42</strain>
    </source>
</reference>
<sequence>MAKPKSKREKASKDGKASSTSDKVKEPASSESVHVEDTSETDSLDEWRADLERSVSPDYSNWTYVELDMSNHKSPEFMKSARDAILRRDDSTKKRKYPTLTEAQLDAQEKFENSHKRPRVERPPPYIRAANRLINRRHTKLSQEIMDMTPSLIESFAKTAFFNKSLATSEFSKNASSNLYELLERSHRKLSYFADLHRNFMSTYYDVPLAASLCRTISQTVPVIPQAMDSIVGVLVDSQSEIDALLRRVARKSKSPDHYSDMFGEALRKMEHTEFSVDSVVNAAREFAENYI</sequence>
<evidence type="ECO:0000313" key="3">
    <source>
        <dbReference type="Proteomes" id="UP000275078"/>
    </source>
</evidence>
<dbReference type="EMBL" id="ML119901">
    <property type="protein sequence ID" value="RPA71767.1"/>
    <property type="molecule type" value="Genomic_DNA"/>
</dbReference>
<feature type="region of interest" description="Disordered" evidence="1">
    <location>
        <begin position="1"/>
        <end position="49"/>
    </location>
</feature>
<gene>
    <name evidence="2" type="ORF">BJ508DRAFT_315321</name>
</gene>
<evidence type="ECO:0000313" key="2">
    <source>
        <dbReference type="EMBL" id="RPA71767.1"/>
    </source>
</evidence>
<protein>
    <submittedName>
        <fullName evidence="2">Uncharacterized protein</fullName>
    </submittedName>
</protein>
<evidence type="ECO:0000256" key="1">
    <source>
        <dbReference type="SAM" id="MobiDB-lite"/>
    </source>
</evidence>
<organism evidence="2 3">
    <name type="scientific">Ascobolus immersus RN42</name>
    <dbReference type="NCBI Taxonomy" id="1160509"/>
    <lineage>
        <taxon>Eukaryota</taxon>
        <taxon>Fungi</taxon>
        <taxon>Dikarya</taxon>
        <taxon>Ascomycota</taxon>
        <taxon>Pezizomycotina</taxon>
        <taxon>Pezizomycetes</taxon>
        <taxon>Pezizales</taxon>
        <taxon>Ascobolaceae</taxon>
        <taxon>Ascobolus</taxon>
    </lineage>
</organism>
<feature type="compositionally biased region" description="Basic and acidic residues" evidence="1">
    <location>
        <begin position="9"/>
        <end position="37"/>
    </location>
</feature>
<dbReference type="AlphaFoldDB" id="A0A3N4HDR5"/>
<dbReference type="Proteomes" id="UP000275078">
    <property type="component" value="Unassembled WGS sequence"/>
</dbReference>
<name>A0A3N4HDR5_ASCIM</name>
<proteinExistence type="predicted"/>